<reference evidence="2 3" key="2">
    <citation type="journal article" date="2019" name="G3 (Bethesda)">
        <title>Hybrid Assembly of the Genome of the Entomopathogenic Nematode Steinernema carpocapsae Identifies the X-Chromosome.</title>
        <authorList>
            <person name="Serra L."/>
            <person name="Macchietto M."/>
            <person name="Macias-Munoz A."/>
            <person name="McGill C.J."/>
            <person name="Rodriguez I.M."/>
            <person name="Rodriguez B."/>
            <person name="Murad R."/>
            <person name="Mortazavi A."/>
        </authorList>
    </citation>
    <scope>NUCLEOTIDE SEQUENCE [LARGE SCALE GENOMIC DNA]</scope>
    <source>
        <strain evidence="2 3">ALL</strain>
    </source>
</reference>
<accession>A0A4U5MK27</accession>
<dbReference type="EMBL" id="AZBU02000007">
    <property type="protein sequence ID" value="TKR69760.1"/>
    <property type="molecule type" value="Genomic_DNA"/>
</dbReference>
<evidence type="ECO:0000313" key="2">
    <source>
        <dbReference type="EMBL" id="TKR69760.1"/>
    </source>
</evidence>
<organism evidence="2 3">
    <name type="scientific">Steinernema carpocapsae</name>
    <name type="common">Entomopathogenic nematode</name>
    <dbReference type="NCBI Taxonomy" id="34508"/>
    <lineage>
        <taxon>Eukaryota</taxon>
        <taxon>Metazoa</taxon>
        <taxon>Ecdysozoa</taxon>
        <taxon>Nematoda</taxon>
        <taxon>Chromadorea</taxon>
        <taxon>Rhabditida</taxon>
        <taxon>Tylenchina</taxon>
        <taxon>Panagrolaimomorpha</taxon>
        <taxon>Strongyloidoidea</taxon>
        <taxon>Steinernematidae</taxon>
        <taxon>Steinernema</taxon>
    </lineage>
</organism>
<dbReference type="AlphaFoldDB" id="A0A4U5MK27"/>
<name>A0A4U5MK27_STECR</name>
<gene>
    <name evidence="2" type="ORF">L596_021870</name>
</gene>
<reference evidence="2 3" key="1">
    <citation type="journal article" date="2015" name="Genome Biol.">
        <title>Comparative genomics of Steinernema reveals deeply conserved gene regulatory networks.</title>
        <authorList>
            <person name="Dillman A.R."/>
            <person name="Macchietto M."/>
            <person name="Porter C.F."/>
            <person name="Rogers A."/>
            <person name="Williams B."/>
            <person name="Antoshechkin I."/>
            <person name="Lee M.M."/>
            <person name="Goodwin Z."/>
            <person name="Lu X."/>
            <person name="Lewis E.E."/>
            <person name="Goodrich-Blair H."/>
            <person name="Stock S.P."/>
            <person name="Adams B.J."/>
            <person name="Sternberg P.W."/>
            <person name="Mortazavi A."/>
        </authorList>
    </citation>
    <scope>NUCLEOTIDE SEQUENCE [LARGE SCALE GENOMIC DNA]</scope>
    <source>
        <strain evidence="2 3">ALL</strain>
    </source>
</reference>
<dbReference type="Proteomes" id="UP000298663">
    <property type="component" value="Unassembled WGS sequence"/>
</dbReference>
<comment type="caution">
    <text evidence="2">The sequence shown here is derived from an EMBL/GenBank/DDBJ whole genome shotgun (WGS) entry which is preliminary data.</text>
</comment>
<feature type="transmembrane region" description="Helical" evidence="1">
    <location>
        <begin position="142"/>
        <end position="164"/>
    </location>
</feature>
<keyword evidence="1" id="KW-1133">Transmembrane helix</keyword>
<evidence type="ECO:0000256" key="1">
    <source>
        <dbReference type="SAM" id="Phobius"/>
    </source>
</evidence>
<protein>
    <submittedName>
        <fullName evidence="2">Uncharacterized protein</fullName>
    </submittedName>
</protein>
<proteinExistence type="predicted"/>
<keyword evidence="1" id="KW-0812">Transmembrane</keyword>
<sequence length="168" mass="19185">MNRFAPTLLRLSKSAISRHQTRTLCTPPVYRANLTQDELKTLDKKYFQLLQKNKDAEKTIAVQKHLIADLVAKFKSVEAQKKPFLGLSDEPSTQKECHLLETVLNQKTKISSLEMEHLMLKAENHKMKHQIKKVKSDYQATVITYALSVVSGVMVGNILAKLFFNVIF</sequence>
<keyword evidence="1" id="KW-0472">Membrane</keyword>
<evidence type="ECO:0000313" key="3">
    <source>
        <dbReference type="Proteomes" id="UP000298663"/>
    </source>
</evidence>
<keyword evidence="3" id="KW-1185">Reference proteome</keyword>